<accession>A0AAW1L7X4</accession>
<organism evidence="1 2">
    <name type="scientific">Popillia japonica</name>
    <name type="common">Japanese beetle</name>
    <dbReference type="NCBI Taxonomy" id="7064"/>
    <lineage>
        <taxon>Eukaryota</taxon>
        <taxon>Metazoa</taxon>
        <taxon>Ecdysozoa</taxon>
        <taxon>Arthropoda</taxon>
        <taxon>Hexapoda</taxon>
        <taxon>Insecta</taxon>
        <taxon>Pterygota</taxon>
        <taxon>Neoptera</taxon>
        <taxon>Endopterygota</taxon>
        <taxon>Coleoptera</taxon>
        <taxon>Polyphaga</taxon>
        <taxon>Scarabaeiformia</taxon>
        <taxon>Scarabaeidae</taxon>
        <taxon>Rutelinae</taxon>
        <taxon>Popillia</taxon>
    </lineage>
</organism>
<dbReference type="EMBL" id="JASPKY010000153">
    <property type="protein sequence ID" value="KAK9730067.1"/>
    <property type="molecule type" value="Genomic_DNA"/>
</dbReference>
<evidence type="ECO:0000313" key="1">
    <source>
        <dbReference type="EMBL" id="KAK9730067.1"/>
    </source>
</evidence>
<dbReference type="Proteomes" id="UP001458880">
    <property type="component" value="Unassembled WGS sequence"/>
</dbReference>
<sequence length="140" mass="15925">MSELAAYISSSSSSDEDEKLMHTISGIEMLREVPKNEAFSETTVPLFNDNEFQMHFRIPRNVMVELAAKLEKSPFYPNCSTGFEKIPAMKCLQIFTWFVGHEAVGFRDVADRFNVSISKIHNIIEEVSLFLSDQANDVIK</sequence>
<evidence type="ECO:0000313" key="2">
    <source>
        <dbReference type="Proteomes" id="UP001458880"/>
    </source>
</evidence>
<keyword evidence="2" id="KW-1185">Reference proteome</keyword>
<comment type="caution">
    <text evidence="1">The sequence shown here is derived from an EMBL/GenBank/DDBJ whole genome shotgun (WGS) entry which is preliminary data.</text>
</comment>
<evidence type="ECO:0008006" key="3">
    <source>
        <dbReference type="Google" id="ProtNLM"/>
    </source>
</evidence>
<dbReference type="AlphaFoldDB" id="A0AAW1L7X4"/>
<name>A0AAW1L7X4_POPJA</name>
<protein>
    <recommendedName>
        <fullName evidence="3">Nuclease HARBI1</fullName>
    </recommendedName>
</protein>
<proteinExistence type="predicted"/>
<reference evidence="1 2" key="1">
    <citation type="journal article" date="2024" name="BMC Genomics">
        <title>De novo assembly and annotation of Popillia japonica's genome with initial clues to its potential as an invasive pest.</title>
        <authorList>
            <person name="Cucini C."/>
            <person name="Boschi S."/>
            <person name="Funari R."/>
            <person name="Cardaioli E."/>
            <person name="Iannotti N."/>
            <person name="Marturano G."/>
            <person name="Paoli F."/>
            <person name="Bruttini M."/>
            <person name="Carapelli A."/>
            <person name="Frati F."/>
            <person name="Nardi F."/>
        </authorList>
    </citation>
    <scope>NUCLEOTIDE SEQUENCE [LARGE SCALE GENOMIC DNA]</scope>
    <source>
        <strain evidence="1">DMR45628</strain>
    </source>
</reference>
<gene>
    <name evidence="1" type="ORF">QE152_g15531</name>
</gene>